<evidence type="ECO:0000313" key="3">
    <source>
        <dbReference type="WBParaSite" id="jg11362"/>
    </source>
</evidence>
<evidence type="ECO:0000313" key="2">
    <source>
        <dbReference type="Proteomes" id="UP000887574"/>
    </source>
</evidence>
<keyword evidence="1" id="KW-0812">Transmembrane</keyword>
<keyword evidence="1" id="KW-0472">Membrane</keyword>
<dbReference type="AlphaFoldDB" id="A0A915CQ67"/>
<protein>
    <submittedName>
        <fullName evidence="3">PQ-loop repeat-containing protein 3</fullName>
    </submittedName>
</protein>
<keyword evidence="1" id="KW-1133">Transmembrane helix</keyword>
<sequence>MEIIFNVSISIITALFIQFTGAIPQTYLGQYSLVPITLDAAICCLYYVQALLNRNKNLEGAARQDTGIHLKVVSSITRSH</sequence>
<keyword evidence="2" id="KW-1185">Reference proteome</keyword>
<feature type="transmembrane region" description="Helical" evidence="1">
    <location>
        <begin position="32"/>
        <end position="48"/>
    </location>
</feature>
<name>A0A915CQ67_9BILA</name>
<reference evidence="3" key="1">
    <citation type="submission" date="2022-11" db="UniProtKB">
        <authorList>
            <consortium name="WormBaseParasite"/>
        </authorList>
    </citation>
    <scope>IDENTIFICATION</scope>
</reference>
<accession>A0A915CQ67</accession>
<dbReference type="WBParaSite" id="jg11362">
    <property type="protein sequence ID" value="jg11362"/>
    <property type="gene ID" value="jg11362"/>
</dbReference>
<organism evidence="2 3">
    <name type="scientific">Ditylenchus dipsaci</name>
    <dbReference type="NCBI Taxonomy" id="166011"/>
    <lineage>
        <taxon>Eukaryota</taxon>
        <taxon>Metazoa</taxon>
        <taxon>Ecdysozoa</taxon>
        <taxon>Nematoda</taxon>
        <taxon>Chromadorea</taxon>
        <taxon>Rhabditida</taxon>
        <taxon>Tylenchina</taxon>
        <taxon>Tylenchomorpha</taxon>
        <taxon>Sphaerularioidea</taxon>
        <taxon>Anguinidae</taxon>
        <taxon>Anguininae</taxon>
        <taxon>Ditylenchus</taxon>
    </lineage>
</organism>
<dbReference type="Proteomes" id="UP000887574">
    <property type="component" value="Unplaced"/>
</dbReference>
<evidence type="ECO:0000256" key="1">
    <source>
        <dbReference type="SAM" id="Phobius"/>
    </source>
</evidence>
<proteinExistence type="predicted"/>